<evidence type="ECO:0000313" key="6">
    <source>
        <dbReference type="Proteomes" id="UP000606499"/>
    </source>
</evidence>
<dbReference type="Pfam" id="PF02780">
    <property type="entry name" value="Transketolase_C"/>
    <property type="match status" value="1"/>
</dbReference>
<dbReference type="PANTHER" id="PTHR43825:SF1">
    <property type="entry name" value="TRANSKETOLASE-LIKE PYRIMIDINE-BINDING DOMAIN-CONTAINING PROTEIN"/>
    <property type="match status" value="1"/>
</dbReference>
<accession>A0A923LZ09</accession>
<dbReference type="SUPFAM" id="SSF52518">
    <property type="entry name" value="Thiamin diphosphate-binding fold (THDP-binding)"/>
    <property type="match status" value="1"/>
</dbReference>
<dbReference type="InterPro" id="IPR009014">
    <property type="entry name" value="Transketo_C/PFOR_II"/>
</dbReference>
<dbReference type="Gene3D" id="3.40.50.970">
    <property type="match status" value="1"/>
</dbReference>
<dbReference type="EMBL" id="JACOPL010000018">
    <property type="protein sequence ID" value="MBC5726544.1"/>
    <property type="molecule type" value="Genomic_DNA"/>
</dbReference>
<keyword evidence="6" id="KW-1185">Reference proteome</keyword>
<dbReference type="SUPFAM" id="SSF52922">
    <property type="entry name" value="TK C-terminal domain-like"/>
    <property type="match status" value="1"/>
</dbReference>
<organism evidence="5 6">
    <name type="scientific">Agathobaculum faecis</name>
    <dbReference type="NCBI Taxonomy" id="2763013"/>
    <lineage>
        <taxon>Bacteria</taxon>
        <taxon>Bacillati</taxon>
        <taxon>Bacillota</taxon>
        <taxon>Clostridia</taxon>
        <taxon>Eubacteriales</taxon>
        <taxon>Butyricicoccaceae</taxon>
        <taxon>Agathobaculum</taxon>
    </lineage>
</organism>
<evidence type="ECO:0000256" key="1">
    <source>
        <dbReference type="ARBA" id="ARBA00001964"/>
    </source>
</evidence>
<dbReference type="SMART" id="SM00861">
    <property type="entry name" value="Transket_pyr"/>
    <property type="match status" value="1"/>
</dbReference>
<dbReference type="Proteomes" id="UP000606499">
    <property type="component" value="Unassembled WGS sequence"/>
</dbReference>
<comment type="cofactor">
    <cofactor evidence="1">
        <name>thiamine diphosphate</name>
        <dbReference type="ChEBI" id="CHEBI:58937"/>
    </cofactor>
</comment>
<dbReference type="PANTHER" id="PTHR43825">
    <property type="entry name" value="PYRUVATE DEHYDROGENASE E1 COMPONENT"/>
    <property type="match status" value="1"/>
</dbReference>
<dbReference type="Pfam" id="PF02779">
    <property type="entry name" value="Transket_pyr"/>
    <property type="match status" value="1"/>
</dbReference>
<keyword evidence="3" id="KW-0786">Thiamine pyrophosphate</keyword>
<evidence type="ECO:0000256" key="3">
    <source>
        <dbReference type="ARBA" id="ARBA00023052"/>
    </source>
</evidence>
<dbReference type="AlphaFoldDB" id="A0A923LZ09"/>
<dbReference type="InterPro" id="IPR051157">
    <property type="entry name" value="PDH/Transketolase"/>
</dbReference>
<dbReference type="RefSeq" id="WP_054328358.1">
    <property type="nucleotide sequence ID" value="NZ_JACOPL010000018.1"/>
</dbReference>
<reference evidence="5" key="1">
    <citation type="submission" date="2020-08" db="EMBL/GenBank/DDBJ databases">
        <title>Genome public.</title>
        <authorList>
            <person name="Liu C."/>
            <person name="Sun Q."/>
        </authorList>
    </citation>
    <scope>NUCLEOTIDE SEQUENCE</scope>
    <source>
        <strain evidence="5">NSJ-28</strain>
    </source>
</reference>
<proteinExistence type="inferred from homology"/>
<dbReference type="Gene3D" id="3.40.50.920">
    <property type="match status" value="1"/>
</dbReference>
<protein>
    <submittedName>
        <fullName evidence="5">Transketolase family protein</fullName>
    </submittedName>
</protein>
<evidence type="ECO:0000259" key="4">
    <source>
        <dbReference type="SMART" id="SM00861"/>
    </source>
</evidence>
<evidence type="ECO:0000256" key="2">
    <source>
        <dbReference type="ARBA" id="ARBA00007131"/>
    </source>
</evidence>
<comment type="caution">
    <text evidence="5">The sequence shown here is derived from an EMBL/GenBank/DDBJ whole genome shotgun (WGS) entry which is preliminary data.</text>
</comment>
<sequence>MQFQLEEKLSNDPVEMRSVFCDTLMELAGQNRDIMVLDADLMGAMGTKPFAKAFPEQTVDCGIQEANMMGVAAGLSAAGKIPFAHTFAPFATRRACDQIFVSGAYAKLNVKIVGSDPGITAALNGGTHMPFEDMGIMRGIPTMTVLEPVDTVMLRDLMRQIAGVYGMHYMRLVRKTTVRVFHDGATFDIGRAVLLREGTDVTIIASGFCVAEALKAAAALQEQGVSARVLNIFTWKPIDAQAIIAAAAQTGAVVTAENHNIINGLGSAVCEILCQNQPAPLEMVGVHDEFGEVGPVDYLADRFGLTAPYIVEAAKKAIARKAR</sequence>
<gene>
    <name evidence="5" type="ORF">H8S45_13890</name>
</gene>
<comment type="similarity">
    <text evidence="2">Belongs to the transketolase family.</text>
</comment>
<dbReference type="InterPro" id="IPR005475">
    <property type="entry name" value="Transketolase-like_Pyr-bd"/>
</dbReference>
<feature type="domain" description="Transketolase-like pyrimidine-binding" evidence="4">
    <location>
        <begin position="14"/>
        <end position="180"/>
    </location>
</feature>
<dbReference type="CDD" id="cd07033">
    <property type="entry name" value="TPP_PYR_DXS_TK_like"/>
    <property type="match status" value="1"/>
</dbReference>
<dbReference type="InterPro" id="IPR029061">
    <property type="entry name" value="THDP-binding"/>
</dbReference>
<dbReference type="FunFam" id="3.40.50.970:FF:000129">
    <property type="entry name" value="Transketolase"/>
    <property type="match status" value="1"/>
</dbReference>
<name>A0A923LZ09_9FIRM</name>
<dbReference type="InterPro" id="IPR033248">
    <property type="entry name" value="Transketolase_C"/>
</dbReference>
<evidence type="ECO:0000313" key="5">
    <source>
        <dbReference type="EMBL" id="MBC5726544.1"/>
    </source>
</evidence>